<evidence type="ECO:0000313" key="3">
    <source>
        <dbReference type="EMBL" id="GEK90757.1"/>
    </source>
</evidence>
<dbReference type="Proteomes" id="UP000321662">
    <property type="component" value="Unassembled WGS sequence"/>
</dbReference>
<accession>A0A511AYS2</accession>
<protein>
    <recommendedName>
        <fullName evidence="2">YcxB-like C-terminal domain-containing protein</fullName>
    </recommendedName>
</protein>
<evidence type="ECO:0000256" key="1">
    <source>
        <dbReference type="SAM" id="Phobius"/>
    </source>
</evidence>
<feature type="domain" description="YcxB-like C-terminal" evidence="2">
    <location>
        <begin position="104"/>
        <end position="144"/>
    </location>
</feature>
<keyword evidence="1" id="KW-0472">Membrane</keyword>
<keyword evidence="4" id="KW-1185">Reference proteome</keyword>
<sequence>MPVQFEIAYDDYKKAFLAINTRLFIQNKLKTVPLLLIILFFLIIIPFSTPVRLLLIVSSIFLYVFFLEILIKLYLKALLFFQNESDNYPKQVHLTLNETNFIYKARIKYTIPWTAIDMVTETSDLYILYSTSSLKFYILKKRTHDQGNDSKYRSVLKNSLDSYSITVYSSEKEARL</sequence>
<dbReference type="InterPro" id="IPR025588">
    <property type="entry name" value="YcxB-like_C"/>
</dbReference>
<dbReference type="Pfam" id="PF14317">
    <property type="entry name" value="YcxB"/>
    <property type="match status" value="1"/>
</dbReference>
<gene>
    <name evidence="3" type="ORF">AKA01nite_03790</name>
</gene>
<keyword evidence="1" id="KW-1133">Transmembrane helix</keyword>
<proteinExistence type="predicted"/>
<dbReference type="EMBL" id="BJUY01000003">
    <property type="protein sequence ID" value="GEK90757.1"/>
    <property type="molecule type" value="Genomic_DNA"/>
</dbReference>
<name>A0A511AYS2_9LACT</name>
<evidence type="ECO:0000313" key="4">
    <source>
        <dbReference type="Proteomes" id="UP000321662"/>
    </source>
</evidence>
<dbReference type="AlphaFoldDB" id="A0A511AYS2"/>
<reference evidence="3 4" key="1">
    <citation type="submission" date="2019-07" db="EMBL/GenBank/DDBJ databases">
        <title>Whole genome shotgun sequence of Alkalibacterium kapii NBRC 103247.</title>
        <authorList>
            <person name="Hosoyama A."/>
            <person name="Uohara A."/>
            <person name="Ohji S."/>
            <person name="Ichikawa N."/>
        </authorList>
    </citation>
    <scope>NUCLEOTIDE SEQUENCE [LARGE SCALE GENOMIC DNA]</scope>
    <source>
        <strain evidence="3 4">NBRC 103247</strain>
    </source>
</reference>
<dbReference type="RefSeq" id="WP_146923238.1">
    <property type="nucleotide sequence ID" value="NZ_BJUY01000003.1"/>
</dbReference>
<comment type="caution">
    <text evidence="3">The sequence shown here is derived from an EMBL/GenBank/DDBJ whole genome shotgun (WGS) entry which is preliminary data.</text>
</comment>
<feature type="transmembrane region" description="Helical" evidence="1">
    <location>
        <begin position="53"/>
        <end position="75"/>
    </location>
</feature>
<feature type="transmembrane region" description="Helical" evidence="1">
    <location>
        <begin position="29"/>
        <end position="47"/>
    </location>
</feature>
<keyword evidence="1" id="KW-0812">Transmembrane</keyword>
<organism evidence="3 4">
    <name type="scientific">Alkalibacterium kapii</name>
    <dbReference type="NCBI Taxonomy" id="426704"/>
    <lineage>
        <taxon>Bacteria</taxon>
        <taxon>Bacillati</taxon>
        <taxon>Bacillota</taxon>
        <taxon>Bacilli</taxon>
        <taxon>Lactobacillales</taxon>
        <taxon>Carnobacteriaceae</taxon>
        <taxon>Alkalibacterium</taxon>
    </lineage>
</organism>
<evidence type="ECO:0000259" key="2">
    <source>
        <dbReference type="Pfam" id="PF14317"/>
    </source>
</evidence>